<accession>A0A0F9H111</accession>
<comment type="caution">
    <text evidence="1">The sequence shown here is derived from an EMBL/GenBank/DDBJ whole genome shotgun (WGS) entry which is preliminary data.</text>
</comment>
<dbReference type="GO" id="GO:0006310">
    <property type="term" value="P:DNA recombination"/>
    <property type="evidence" value="ECO:0007669"/>
    <property type="project" value="InterPro"/>
</dbReference>
<reference evidence="1" key="1">
    <citation type="journal article" date="2015" name="Nature">
        <title>Complex archaea that bridge the gap between prokaryotes and eukaryotes.</title>
        <authorList>
            <person name="Spang A."/>
            <person name="Saw J.H."/>
            <person name="Jorgensen S.L."/>
            <person name="Zaremba-Niedzwiedzka K."/>
            <person name="Martijn J."/>
            <person name="Lind A.E."/>
            <person name="van Eijk R."/>
            <person name="Schleper C."/>
            <person name="Guy L."/>
            <person name="Ettema T.J."/>
        </authorList>
    </citation>
    <scope>NUCLEOTIDE SEQUENCE</scope>
</reference>
<dbReference type="GO" id="GO:0006281">
    <property type="term" value="P:DNA repair"/>
    <property type="evidence" value="ECO:0007669"/>
    <property type="project" value="InterPro"/>
</dbReference>
<organism evidence="1">
    <name type="scientific">marine sediment metagenome</name>
    <dbReference type="NCBI Taxonomy" id="412755"/>
    <lineage>
        <taxon>unclassified sequences</taxon>
        <taxon>metagenomes</taxon>
        <taxon>ecological metagenomes</taxon>
    </lineage>
</organism>
<proteinExistence type="predicted"/>
<evidence type="ECO:0000313" key="1">
    <source>
        <dbReference type="EMBL" id="KKL96651.1"/>
    </source>
</evidence>
<dbReference type="AlphaFoldDB" id="A0A0F9H111"/>
<dbReference type="InterPro" id="IPR036614">
    <property type="entry name" value="RusA-like_sf"/>
</dbReference>
<dbReference type="InterPro" id="IPR008822">
    <property type="entry name" value="Endonuclease_RusA-like"/>
</dbReference>
<dbReference type="GO" id="GO:0000287">
    <property type="term" value="F:magnesium ion binding"/>
    <property type="evidence" value="ECO:0007669"/>
    <property type="project" value="InterPro"/>
</dbReference>
<dbReference type="EMBL" id="LAZR01018375">
    <property type="protein sequence ID" value="KKL96651.1"/>
    <property type="molecule type" value="Genomic_DNA"/>
</dbReference>
<dbReference type="SUPFAM" id="SSF103084">
    <property type="entry name" value="Holliday junction resolvase RusA"/>
    <property type="match status" value="1"/>
</dbReference>
<gene>
    <name evidence="1" type="ORF">LCGC14_1842350</name>
</gene>
<dbReference type="Gene3D" id="3.30.1330.70">
    <property type="entry name" value="Holliday junction resolvase RusA"/>
    <property type="match status" value="1"/>
</dbReference>
<protein>
    <submittedName>
        <fullName evidence="1">Uncharacterized protein</fullName>
    </submittedName>
</protein>
<name>A0A0F9H111_9ZZZZ</name>
<sequence length="129" mass="15025">MKHKFTMDIEERPIVYRERSVVRGGFVGSYRTPQLQVWQDTLSLAAKMAMKGRPKLEGPLRFTVEFFYKAKVKLWDTWRTKRPDLTNLEKAIEDALQGVWFDDDSQIASKISLKKFGSRTVVVITVEEI</sequence>
<dbReference type="Pfam" id="PF05866">
    <property type="entry name" value="RusA"/>
    <property type="match status" value="1"/>
</dbReference>